<dbReference type="RefSeq" id="WP_077027443.1">
    <property type="nucleotide sequence ID" value="NZ_CP017641.1"/>
</dbReference>
<evidence type="ECO:0000313" key="4">
    <source>
        <dbReference type="EMBL" id="APZ96408.1"/>
    </source>
</evidence>
<dbReference type="GO" id="GO:0003677">
    <property type="term" value="F:DNA binding"/>
    <property type="evidence" value="ECO:0007669"/>
    <property type="project" value="InterPro"/>
</dbReference>
<dbReference type="SUPFAM" id="SSF53041">
    <property type="entry name" value="Resolvase-like"/>
    <property type="match status" value="1"/>
</dbReference>
<sequence length="724" mass="82512">MIETPSPTPATSPQTSSPKHSPPARPDVRATLLSTKVAANHLERLAIVYVRQSSAKQVEENVESTRMQYQLVDRAELLGWPRERVNVIDDDLGISGRTIEARPGFQKLLAEVSLEHVGIVLGLEMSRLARSCRDWHQLLELCSVFGTLLADADGVYDPRDHNDRLLLGLKGTMSEAELHVLQGRLRAGQLNKARRGEFFTHAPIGYVRTEDGLAKEPDDQARQVVELLFEKFSELGAMTAVMKYLTTNSIKVPVRDHRGANKGQLQWRKPNQATILCLLHHPIYAGAYVYGRRECNRKKVVPGRPGTGRRWSDPEDWEVLIKDRLPAYITWEQWEKNQQKLRENSTSYGTGAPRGTSLIAGRVVCGRCGRRMSVSYAGQSKARFTCDMQRAHWRLKQCQTMNAAPLHELIERQLLQSLSAASIDLSLAAADDIEADRAKVARHHTQTVERAVYQSELARRRYEEVDPGNRLVAAELERRWETQLVAQRQAEESLHRFEQEQPSRLSRLEEEQIRRLSNDIPSLWQAATTSGVDRQTVFRTLVDRVEVEVIGRSERVRVTMHWVGGFESHHEIRRGVHEFEQLESADVIREQIITMKRDGRTHSQVASKLNASGYLSTQGVEFTRAIVSSLSRQFRKQGCDLSVQTGTWTLTELASEVGIKRETLNTWRIRGWVHADRTGQRWFFRVDTEELSRLKKLADFRRRPLHKTPKELTTPNHQKGSSSP</sequence>
<dbReference type="PROSITE" id="PS51737">
    <property type="entry name" value="RECOMBINASE_DNA_BIND"/>
    <property type="match status" value="1"/>
</dbReference>
<feature type="region of interest" description="Disordered" evidence="1">
    <location>
        <begin position="703"/>
        <end position="724"/>
    </location>
</feature>
<dbReference type="KEGG" id="fmr:Fuma_06077"/>
<evidence type="ECO:0000259" key="2">
    <source>
        <dbReference type="PROSITE" id="PS51736"/>
    </source>
</evidence>
<dbReference type="Pfam" id="PF07508">
    <property type="entry name" value="Recombinase"/>
    <property type="match status" value="1"/>
</dbReference>
<feature type="domain" description="Resolvase/invertase-type recombinase catalytic" evidence="2">
    <location>
        <begin position="45"/>
        <end position="196"/>
    </location>
</feature>
<organism evidence="4 5">
    <name type="scientific">Fuerstiella marisgermanici</name>
    <dbReference type="NCBI Taxonomy" id="1891926"/>
    <lineage>
        <taxon>Bacteria</taxon>
        <taxon>Pseudomonadati</taxon>
        <taxon>Planctomycetota</taxon>
        <taxon>Planctomycetia</taxon>
        <taxon>Planctomycetales</taxon>
        <taxon>Planctomycetaceae</taxon>
        <taxon>Fuerstiella</taxon>
    </lineage>
</organism>
<dbReference type="PANTHER" id="PTHR30461:SF23">
    <property type="entry name" value="DNA RECOMBINASE-RELATED"/>
    <property type="match status" value="1"/>
</dbReference>
<name>A0A1P8WQV4_9PLAN</name>
<protein>
    <submittedName>
        <fullName evidence="4">Uncharacterized protein</fullName>
    </submittedName>
</protein>
<dbReference type="Gene3D" id="3.90.1750.20">
    <property type="entry name" value="Putative Large Serine Recombinase, Chain B, Domain 2"/>
    <property type="match status" value="1"/>
</dbReference>
<feature type="domain" description="Recombinase" evidence="3">
    <location>
        <begin position="203"/>
        <end position="347"/>
    </location>
</feature>
<dbReference type="InterPro" id="IPR025827">
    <property type="entry name" value="Zn_ribbon_recom_dom"/>
</dbReference>
<evidence type="ECO:0000259" key="3">
    <source>
        <dbReference type="PROSITE" id="PS51737"/>
    </source>
</evidence>
<dbReference type="EMBL" id="CP017641">
    <property type="protein sequence ID" value="APZ96408.1"/>
    <property type="molecule type" value="Genomic_DNA"/>
</dbReference>
<accession>A0A1P8WQV4</accession>
<feature type="compositionally biased region" description="Pro residues" evidence="1">
    <location>
        <begin position="1"/>
        <end position="10"/>
    </location>
</feature>
<proteinExistence type="predicted"/>
<evidence type="ECO:0000313" key="5">
    <source>
        <dbReference type="Proteomes" id="UP000187735"/>
    </source>
</evidence>
<dbReference type="STRING" id="1891926.Fuma_06077"/>
<dbReference type="AlphaFoldDB" id="A0A1P8WQV4"/>
<reference evidence="4 5" key="1">
    <citation type="journal article" date="2016" name="Front. Microbiol.">
        <title>Fuerstia marisgermanicae gen. nov., sp. nov., an Unusual Member of the Phylum Planctomycetes from the German Wadden Sea.</title>
        <authorList>
            <person name="Kohn T."/>
            <person name="Heuer A."/>
            <person name="Jogler M."/>
            <person name="Vollmers J."/>
            <person name="Boedeker C."/>
            <person name="Bunk B."/>
            <person name="Rast P."/>
            <person name="Borchert D."/>
            <person name="Glockner I."/>
            <person name="Freese H.M."/>
            <person name="Klenk H.P."/>
            <person name="Overmann J."/>
            <person name="Kaster A.K."/>
            <person name="Rohde M."/>
            <person name="Wiegand S."/>
            <person name="Jogler C."/>
        </authorList>
    </citation>
    <scope>NUCLEOTIDE SEQUENCE [LARGE SCALE GENOMIC DNA]</scope>
    <source>
        <strain evidence="4 5">NH11</strain>
    </source>
</reference>
<dbReference type="Gene3D" id="3.40.50.1390">
    <property type="entry name" value="Resolvase, N-terminal catalytic domain"/>
    <property type="match status" value="1"/>
</dbReference>
<dbReference type="InterPro" id="IPR011109">
    <property type="entry name" value="DNA_bind_recombinase_dom"/>
</dbReference>
<dbReference type="GO" id="GO:0000150">
    <property type="term" value="F:DNA strand exchange activity"/>
    <property type="evidence" value="ECO:0007669"/>
    <property type="project" value="InterPro"/>
</dbReference>
<dbReference type="InterPro" id="IPR006119">
    <property type="entry name" value="Resolv_N"/>
</dbReference>
<evidence type="ECO:0000256" key="1">
    <source>
        <dbReference type="SAM" id="MobiDB-lite"/>
    </source>
</evidence>
<feature type="region of interest" description="Disordered" evidence="1">
    <location>
        <begin position="1"/>
        <end position="27"/>
    </location>
</feature>
<dbReference type="CDD" id="cd00338">
    <property type="entry name" value="Ser_Recombinase"/>
    <property type="match status" value="1"/>
</dbReference>
<dbReference type="PANTHER" id="PTHR30461">
    <property type="entry name" value="DNA-INVERTASE FROM LAMBDOID PROPHAGE"/>
    <property type="match status" value="1"/>
</dbReference>
<dbReference type="InterPro" id="IPR038109">
    <property type="entry name" value="DNA_bind_recomb_sf"/>
</dbReference>
<dbReference type="PROSITE" id="PS51736">
    <property type="entry name" value="RECOMBINASES_3"/>
    <property type="match status" value="1"/>
</dbReference>
<gene>
    <name evidence="4" type="ORF">Fuma_06077</name>
</gene>
<dbReference type="InterPro" id="IPR050639">
    <property type="entry name" value="SSR_resolvase"/>
</dbReference>
<keyword evidence="5" id="KW-1185">Reference proteome</keyword>
<dbReference type="OrthoDB" id="266184at2"/>
<feature type="compositionally biased region" description="Polar residues" evidence="1">
    <location>
        <begin position="711"/>
        <end position="724"/>
    </location>
</feature>
<dbReference type="Pfam" id="PF00239">
    <property type="entry name" value="Resolvase"/>
    <property type="match status" value="1"/>
</dbReference>
<dbReference type="SMART" id="SM00857">
    <property type="entry name" value="Resolvase"/>
    <property type="match status" value="1"/>
</dbReference>
<dbReference type="InterPro" id="IPR036162">
    <property type="entry name" value="Resolvase-like_N_sf"/>
</dbReference>
<dbReference type="Pfam" id="PF13408">
    <property type="entry name" value="Zn_ribbon_recom"/>
    <property type="match status" value="1"/>
</dbReference>
<dbReference type="Proteomes" id="UP000187735">
    <property type="component" value="Chromosome"/>
</dbReference>